<reference evidence="2" key="1">
    <citation type="journal article" date="2020" name="bioRxiv">
        <title>Comparative genomics of Chlamydomonas.</title>
        <authorList>
            <person name="Craig R.J."/>
            <person name="Hasan A.R."/>
            <person name="Ness R.W."/>
            <person name="Keightley P.D."/>
        </authorList>
    </citation>
    <scope>NUCLEOTIDE SEQUENCE</scope>
    <source>
        <strain evidence="2">CCAP 11/173</strain>
    </source>
</reference>
<feature type="region of interest" description="Disordered" evidence="1">
    <location>
        <begin position="264"/>
        <end position="319"/>
    </location>
</feature>
<organism evidence="2 3">
    <name type="scientific">Chlamydomonas schloesseri</name>
    <dbReference type="NCBI Taxonomy" id="2026947"/>
    <lineage>
        <taxon>Eukaryota</taxon>
        <taxon>Viridiplantae</taxon>
        <taxon>Chlorophyta</taxon>
        <taxon>core chlorophytes</taxon>
        <taxon>Chlorophyceae</taxon>
        <taxon>CS clade</taxon>
        <taxon>Chlamydomonadales</taxon>
        <taxon>Chlamydomonadaceae</taxon>
        <taxon>Chlamydomonas</taxon>
    </lineage>
</organism>
<evidence type="ECO:0000313" key="3">
    <source>
        <dbReference type="Proteomes" id="UP000613740"/>
    </source>
</evidence>
<name>A0A836B8S2_9CHLO</name>
<sequence length="591" mass="63668">MDLEIQRRTVIPGCRVKSFWGQLLASKLQPNTVVQSIVAMAPAVTRFLRSFPDIAQWYLARWDGVVQPVLDMIICGGKREQLTAEQTSAAIATASLLALPAVKDFLFTTTTGSIVSEYLMEAMNFDTREIDSLLTQDQLLTALELMHAPDVYPDAGLDAAAASLPRTLRVVVVALVGSDARLTLRQAVRDVARFVTTMLRTAVQGPPATADEGAYPEGFLPLLFGMTPEVRTSFIMALSTLPALEVHLLNTISAVEAFPKTYTRRPVPRMSMPPSPPPSPSPSPNPDDAGSIGIDGEDSAAGWAQPPSTPPEPPPSFQEVYPSTTGFADWCPTRSFVGQLVANPLASRPTVQAVLEAVPLLADIVEALPTTVTWYSTRWDKTAVPVLEPSICGTLFNVYKLADSAYDTLTGAVRALVLPVLERFFTTQTGKTAARHLANIGFNVRDAETFANSGDLRALLEYLAQSDDADSTFDAAPFAVVGGLGAAVTGIAASKNGFKPFNVVLDLMTLAHELFTAPASSRTAQIVEADPSLTDLLRVSEMESVAISNVAARIQELKPIVYRMMRSGLDTALELLEPYSEEDSTANYAYN</sequence>
<protein>
    <submittedName>
        <fullName evidence="2">Uncharacterized protein</fullName>
    </submittedName>
</protein>
<accession>A0A836B8S2</accession>
<dbReference type="OrthoDB" id="554138at2759"/>
<feature type="compositionally biased region" description="Pro residues" evidence="1">
    <location>
        <begin position="271"/>
        <end position="285"/>
    </location>
</feature>
<feature type="compositionally biased region" description="Pro residues" evidence="1">
    <location>
        <begin position="307"/>
        <end position="316"/>
    </location>
</feature>
<keyword evidence="3" id="KW-1185">Reference proteome</keyword>
<evidence type="ECO:0000256" key="1">
    <source>
        <dbReference type="SAM" id="MobiDB-lite"/>
    </source>
</evidence>
<dbReference type="AlphaFoldDB" id="A0A836B8S2"/>
<evidence type="ECO:0000313" key="2">
    <source>
        <dbReference type="EMBL" id="KAG2451116.1"/>
    </source>
</evidence>
<dbReference type="Proteomes" id="UP000613740">
    <property type="component" value="Unassembled WGS sequence"/>
</dbReference>
<gene>
    <name evidence="2" type="ORF">HYH02_004384</name>
</gene>
<comment type="caution">
    <text evidence="2">The sequence shown here is derived from an EMBL/GenBank/DDBJ whole genome shotgun (WGS) entry which is preliminary data.</text>
</comment>
<dbReference type="EMBL" id="JAEHOD010000009">
    <property type="protein sequence ID" value="KAG2451116.1"/>
    <property type="molecule type" value="Genomic_DNA"/>
</dbReference>
<proteinExistence type="predicted"/>